<name>A0A183ECQ1_9BILA</name>
<reference evidence="1 2" key="2">
    <citation type="submission" date="2018-11" db="EMBL/GenBank/DDBJ databases">
        <authorList>
            <consortium name="Pathogen Informatics"/>
        </authorList>
    </citation>
    <scope>NUCLEOTIDE SEQUENCE [LARGE SCALE GENOMIC DNA]</scope>
</reference>
<dbReference type="Proteomes" id="UP000271098">
    <property type="component" value="Unassembled WGS sequence"/>
</dbReference>
<protein>
    <submittedName>
        <fullName evidence="3">DPPIV_N domain-containing protein</fullName>
    </submittedName>
</protein>
<dbReference type="AlphaFoldDB" id="A0A183ECQ1"/>
<accession>A0A183ECQ1</accession>
<dbReference type="EMBL" id="UYRT01087268">
    <property type="protein sequence ID" value="VDN32368.1"/>
    <property type="molecule type" value="Genomic_DNA"/>
</dbReference>
<proteinExistence type="predicted"/>
<organism evidence="3">
    <name type="scientific">Gongylonema pulchrum</name>
    <dbReference type="NCBI Taxonomy" id="637853"/>
    <lineage>
        <taxon>Eukaryota</taxon>
        <taxon>Metazoa</taxon>
        <taxon>Ecdysozoa</taxon>
        <taxon>Nematoda</taxon>
        <taxon>Chromadorea</taxon>
        <taxon>Rhabditida</taxon>
        <taxon>Spirurina</taxon>
        <taxon>Spiruromorpha</taxon>
        <taxon>Spiruroidea</taxon>
        <taxon>Gongylonematidae</taxon>
        <taxon>Gongylonema</taxon>
    </lineage>
</organism>
<evidence type="ECO:0000313" key="3">
    <source>
        <dbReference type="WBParaSite" id="GPUH_0001876701-mRNA-1"/>
    </source>
</evidence>
<dbReference type="OrthoDB" id="5875349at2759"/>
<sequence length="414" mass="46816">MSEMLFRIDAGAFIGADARRDSALLAAGLQVQRVGLPHPTASSKRSPLRYSSSNLRSGLVPGALLRFDVPGLAASTMQRLGIDGVFGAVNAFAVDGEGQFAYLFDPRVGATIRVNLSTGTRDVLVWYDRSFRHRRWLCYCMFAVKASGSTFLPTLFYNTKRKQFVLETFVTDCEGRVLYAVQESAVATDRIPLDRLSYNAHVDDHTIHMIFYERFTRHASPQATQLPYVYCKYDCQSHRTTMHKGALPEGQWELPFIAHQHLHFISTERSSTQLASIPVSRNLDGSVWDIRVVSSDGENAVPPRKAVWCNAWREGMAWYVVSEKLAGTDGMVQKITIWQMDVLDCQWRLLPVSLEAPATARNFALRIVNNNLAYLHIDWDREAVFYKFDFTELMVSTDILSDAASRERDQARQQ</sequence>
<keyword evidence="2" id="KW-1185">Reference proteome</keyword>
<dbReference type="WBParaSite" id="GPUH_0001876701-mRNA-1">
    <property type="protein sequence ID" value="GPUH_0001876701-mRNA-1"/>
    <property type="gene ID" value="GPUH_0001876701"/>
</dbReference>
<evidence type="ECO:0000313" key="2">
    <source>
        <dbReference type="Proteomes" id="UP000271098"/>
    </source>
</evidence>
<evidence type="ECO:0000313" key="1">
    <source>
        <dbReference type="EMBL" id="VDN32368.1"/>
    </source>
</evidence>
<reference evidence="3" key="1">
    <citation type="submission" date="2016-06" db="UniProtKB">
        <authorList>
            <consortium name="WormBaseParasite"/>
        </authorList>
    </citation>
    <scope>IDENTIFICATION</scope>
</reference>
<gene>
    <name evidence="1" type="ORF">GPUH_LOCUS18743</name>
</gene>